<evidence type="ECO:0000259" key="2">
    <source>
        <dbReference type="Pfam" id="PF16841"/>
    </source>
</evidence>
<dbReference type="InterPro" id="IPR014917">
    <property type="entry name" value="DUF1800"/>
</dbReference>
<dbReference type="InterPro" id="IPR031768">
    <property type="entry name" value="CBM60_xylan-bd"/>
</dbReference>
<dbReference type="Proteomes" id="UP001056201">
    <property type="component" value="Chromosome 2"/>
</dbReference>
<keyword evidence="1" id="KW-0732">Signal</keyword>
<dbReference type="Gene3D" id="2.60.60.40">
    <property type="match status" value="1"/>
</dbReference>
<dbReference type="Pfam" id="PF16841">
    <property type="entry name" value="CBM60"/>
    <property type="match status" value="1"/>
</dbReference>
<proteinExistence type="predicted"/>
<keyword evidence="4" id="KW-1185">Reference proteome</keyword>
<dbReference type="PANTHER" id="PTHR43737">
    <property type="entry name" value="BLL7424 PROTEIN"/>
    <property type="match status" value="1"/>
</dbReference>
<protein>
    <submittedName>
        <fullName evidence="3">DUF1800 family protein</fullName>
    </submittedName>
</protein>
<gene>
    <name evidence="3" type="ORF">MW290_28500</name>
</gene>
<feature type="signal peptide" evidence="1">
    <location>
        <begin position="1"/>
        <end position="29"/>
    </location>
</feature>
<dbReference type="EMBL" id="CP097636">
    <property type="protein sequence ID" value="URI09503.1"/>
    <property type="molecule type" value="Genomic_DNA"/>
</dbReference>
<dbReference type="PANTHER" id="PTHR43737:SF1">
    <property type="entry name" value="DUF1501 DOMAIN-CONTAINING PROTEIN"/>
    <property type="match status" value="1"/>
</dbReference>
<dbReference type="Pfam" id="PF08811">
    <property type="entry name" value="DUF1800"/>
    <property type="match status" value="1"/>
</dbReference>
<reference evidence="3" key="1">
    <citation type="submission" date="2022-05" db="EMBL/GenBank/DDBJ databases">
        <title>An RpoN-dependent PEP-CTERM gene is involved in floc formation of an Aquincola tertiaricarbonis strain.</title>
        <authorList>
            <person name="Qiu D."/>
            <person name="Xia M."/>
        </authorList>
    </citation>
    <scope>NUCLEOTIDE SEQUENCE</scope>
    <source>
        <strain evidence="3">RN12</strain>
    </source>
</reference>
<sequence>MNLPRPASLTTKASSFALILAFCAMSTWAQTNTLVVRAKGDPAGGVAPQMVVRIDGATIGAQDVSSREYANYSFAIGAIASNAKIDIVFTNDASVGAEDRNLYVAYIQSGTTTVLSNAKGVTYDRGSGTAAFDGVDVVPGQPNMYWGGALRFTWPIDQAAAARSRQREVSRFLQQATFGPTPTEINRLSAMTYDQWLAEQANLPPSTGYVDYVQSKYDLGNSYRPGGANYSPGLINQRFWRLAATAPDQLRQRMAFALHKILMVSQEDAAVAPHARAFAAYMDTITKNSLGNYRTLLEDVALSPAMGLYLSSIRNRKEDPSTNRLPDENFARELMQLFTIGLYELNTDGSRKLDGQGKPIETYTNADVMALAKVFTGWSWAFPDTQLNESNFRWLSPNYAMGQDTRVDTLPMRAYPGLHSLTEKRLFVGKPHAVTIPAGGTAEQDLKLALDTLFKHPNVAPFISRQLIQSLTTSNPSPAYIARVAAIFNNNGKGVRGDLQAVARAILTDAEARSTSSPDFGKLSEPVLRVTRWMRAFGAKSSSGEYQMAGELATLGQRPMSSPSVFSYFRPGYTPPTSVLAKTSATAPEFQIVNEATTAYWINLAEALTVVGLGSNGSNRDVTAPLDTLVKYPAAGDYTGLIEYLDTNLLAGRATSRLKKDMFDAMLSVAGTDTPSNLNRVRIAVYLALASQEFLIER</sequence>
<feature type="chain" id="PRO_5047390237" evidence="1">
    <location>
        <begin position="30"/>
        <end position="698"/>
    </location>
</feature>
<name>A0ABY4S816_AQUTE</name>
<organism evidence="3 4">
    <name type="scientific">Aquincola tertiaricarbonis</name>
    <dbReference type="NCBI Taxonomy" id="391953"/>
    <lineage>
        <taxon>Bacteria</taxon>
        <taxon>Pseudomonadati</taxon>
        <taxon>Pseudomonadota</taxon>
        <taxon>Betaproteobacteria</taxon>
        <taxon>Burkholderiales</taxon>
        <taxon>Sphaerotilaceae</taxon>
        <taxon>Aquincola</taxon>
    </lineage>
</organism>
<accession>A0ABY4S816</accession>
<evidence type="ECO:0000256" key="1">
    <source>
        <dbReference type="SAM" id="SignalP"/>
    </source>
</evidence>
<evidence type="ECO:0000313" key="4">
    <source>
        <dbReference type="Proteomes" id="UP001056201"/>
    </source>
</evidence>
<evidence type="ECO:0000313" key="3">
    <source>
        <dbReference type="EMBL" id="URI09503.1"/>
    </source>
</evidence>
<feature type="domain" description="Carbohydrate binding module xylan-binding" evidence="2">
    <location>
        <begin position="33"/>
        <end position="123"/>
    </location>
</feature>
<dbReference type="RefSeq" id="WP_250197731.1">
    <property type="nucleotide sequence ID" value="NZ_CP097636.1"/>
</dbReference>